<reference evidence="1" key="1">
    <citation type="journal article" date="2023" name="Mol. Phylogenet. Evol.">
        <title>Genome-scale phylogeny and comparative genomics of the fungal order Sordariales.</title>
        <authorList>
            <person name="Hensen N."/>
            <person name="Bonometti L."/>
            <person name="Westerberg I."/>
            <person name="Brannstrom I.O."/>
            <person name="Guillou S."/>
            <person name="Cros-Aarteil S."/>
            <person name="Calhoun S."/>
            <person name="Haridas S."/>
            <person name="Kuo A."/>
            <person name="Mondo S."/>
            <person name="Pangilinan J."/>
            <person name="Riley R."/>
            <person name="LaButti K."/>
            <person name="Andreopoulos B."/>
            <person name="Lipzen A."/>
            <person name="Chen C."/>
            <person name="Yan M."/>
            <person name="Daum C."/>
            <person name="Ng V."/>
            <person name="Clum A."/>
            <person name="Steindorff A."/>
            <person name="Ohm R.A."/>
            <person name="Martin F."/>
            <person name="Silar P."/>
            <person name="Natvig D.O."/>
            <person name="Lalanne C."/>
            <person name="Gautier V."/>
            <person name="Ament-Velasquez S.L."/>
            <person name="Kruys A."/>
            <person name="Hutchinson M.I."/>
            <person name="Powell A.J."/>
            <person name="Barry K."/>
            <person name="Miller A.N."/>
            <person name="Grigoriev I.V."/>
            <person name="Debuchy R."/>
            <person name="Gladieux P."/>
            <person name="Hiltunen Thoren M."/>
            <person name="Johannesson H."/>
        </authorList>
    </citation>
    <scope>NUCLEOTIDE SEQUENCE</scope>
    <source>
        <strain evidence="1">CBS 892.96</strain>
    </source>
</reference>
<accession>A0AAN6VXR9</accession>
<protein>
    <submittedName>
        <fullName evidence="1">Uncharacterized protein</fullName>
    </submittedName>
</protein>
<organism evidence="1 2">
    <name type="scientific">Triangularia setosa</name>
    <dbReference type="NCBI Taxonomy" id="2587417"/>
    <lineage>
        <taxon>Eukaryota</taxon>
        <taxon>Fungi</taxon>
        <taxon>Dikarya</taxon>
        <taxon>Ascomycota</taxon>
        <taxon>Pezizomycotina</taxon>
        <taxon>Sordariomycetes</taxon>
        <taxon>Sordariomycetidae</taxon>
        <taxon>Sordariales</taxon>
        <taxon>Podosporaceae</taxon>
        <taxon>Triangularia</taxon>
    </lineage>
</organism>
<comment type="caution">
    <text evidence="1">The sequence shown here is derived from an EMBL/GenBank/DDBJ whole genome shotgun (WGS) entry which is preliminary data.</text>
</comment>
<gene>
    <name evidence="1" type="ORF">QBC36DRAFT_341417</name>
</gene>
<evidence type="ECO:0000313" key="2">
    <source>
        <dbReference type="Proteomes" id="UP001302321"/>
    </source>
</evidence>
<dbReference type="AlphaFoldDB" id="A0AAN6VXR9"/>
<keyword evidence="2" id="KW-1185">Reference proteome</keyword>
<evidence type="ECO:0000313" key="1">
    <source>
        <dbReference type="EMBL" id="KAK4170712.1"/>
    </source>
</evidence>
<name>A0AAN6VXR9_9PEZI</name>
<dbReference type="EMBL" id="MU866817">
    <property type="protein sequence ID" value="KAK4170712.1"/>
    <property type="molecule type" value="Genomic_DNA"/>
</dbReference>
<sequence length="83" mass="9356">MSFKAIEARNENTSNLLRLWAFFDNKDSWYGLLQAAVDGGEQWLGWLCDMASVEEVIAVLTEAPHLVLASTSDSLDQYRYLAV</sequence>
<dbReference type="Proteomes" id="UP001302321">
    <property type="component" value="Unassembled WGS sequence"/>
</dbReference>
<proteinExistence type="predicted"/>
<reference evidence="1" key="2">
    <citation type="submission" date="2023-05" db="EMBL/GenBank/DDBJ databases">
        <authorList>
            <consortium name="Lawrence Berkeley National Laboratory"/>
            <person name="Steindorff A."/>
            <person name="Hensen N."/>
            <person name="Bonometti L."/>
            <person name="Westerberg I."/>
            <person name="Brannstrom I.O."/>
            <person name="Guillou S."/>
            <person name="Cros-Aarteil S."/>
            <person name="Calhoun S."/>
            <person name="Haridas S."/>
            <person name="Kuo A."/>
            <person name="Mondo S."/>
            <person name="Pangilinan J."/>
            <person name="Riley R."/>
            <person name="Labutti K."/>
            <person name="Andreopoulos B."/>
            <person name="Lipzen A."/>
            <person name="Chen C."/>
            <person name="Yanf M."/>
            <person name="Daum C."/>
            <person name="Ng V."/>
            <person name="Clum A."/>
            <person name="Ohm R."/>
            <person name="Martin F."/>
            <person name="Silar P."/>
            <person name="Natvig D."/>
            <person name="Lalanne C."/>
            <person name="Gautier V."/>
            <person name="Ament-Velasquez S.L."/>
            <person name="Kruys A."/>
            <person name="Hutchinson M.I."/>
            <person name="Powell A.J."/>
            <person name="Barry K."/>
            <person name="Miller A.N."/>
            <person name="Grigoriev I.V."/>
            <person name="Debuchy R."/>
            <person name="Gladieux P."/>
            <person name="Thoren M.H."/>
            <person name="Johannesson H."/>
        </authorList>
    </citation>
    <scope>NUCLEOTIDE SEQUENCE</scope>
    <source>
        <strain evidence="1">CBS 892.96</strain>
    </source>
</reference>